<dbReference type="RefSeq" id="WP_131991900.1">
    <property type="nucleotide sequence ID" value="NZ_SLWQ01000001.1"/>
</dbReference>
<accession>A0A4R2IFV3</accession>
<dbReference type="AlphaFoldDB" id="A0A4R2IFV3"/>
<keyword evidence="3" id="KW-1185">Reference proteome</keyword>
<dbReference type="EMBL" id="SLWQ01000001">
    <property type="protein sequence ID" value="TCO42709.1"/>
    <property type="molecule type" value="Genomic_DNA"/>
</dbReference>
<feature type="region of interest" description="Disordered" evidence="1">
    <location>
        <begin position="170"/>
        <end position="240"/>
    </location>
</feature>
<protein>
    <submittedName>
        <fullName evidence="2">General secretion pathway protein N</fullName>
    </submittedName>
</protein>
<evidence type="ECO:0000313" key="3">
    <source>
        <dbReference type="Proteomes" id="UP000294862"/>
    </source>
</evidence>
<reference evidence="2 3" key="1">
    <citation type="journal article" date="2015" name="Stand. Genomic Sci.">
        <title>Genomic Encyclopedia of Bacterial and Archaeal Type Strains, Phase III: the genomes of soil and plant-associated and newly described type strains.</title>
        <authorList>
            <person name="Whitman W.B."/>
            <person name="Woyke T."/>
            <person name="Klenk H.P."/>
            <person name="Zhou Y."/>
            <person name="Lilburn T.G."/>
            <person name="Beck B.J."/>
            <person name="De Vos P."/>
            <person name="Vandamme P."/>
            <person name="Eisen J.A."/>
            <person name="Garrity G."/>
            <person name="Hugenholtz P."/>
            <person name="Kyrpides N.C."/>
        </authorList>
    </citation>
    <scope>NUCLEOTIDE SEQUENCE [LARGE SCALE GENOMIC DNA]</scope>
    <source>
        <strain evidence="2 3">A3</strain>
    </source>
</reference>
<sequence>MNVRAARLTTNVLAGTCALLALVAILQYAGLGRGYTWAPDAEPSDDHAPLANIDKRAVQMPPASAFAAVEEHPLFNEDRKPTPVDPKAGEESIEPASPLNIALTGVILDEANHVRVAMFQDKARNQAVALKVGMPLEGEQASWTLVEVKPRSAVFRNSANETTEVELETALAPTQGAGARAAKPANRPGNKPPPPRGGNAGAKGGDASQDLARRIEERRKQMREDAERLRNGGRPAQQKK</sequence>
<gene>
    <name evidence="2" type="ORF">EV148_101115</name>
</gene>
<dbReference type="Proteomes" id="UP000294862">
    <property type="component" value="Unassembled WGS sequence"/>
</dbReference>
<feature type="compositionally biased region" description="Basic and acidic residues" evidence="1">
    <location>
        <begin position="211"/>
        <end position="230"/>
    </location>
</feature>
<evidence type="ECO:0000256" key="1">
    <source>
        <dbReference type="SAM" id="MobiDB-lite"/>
    </source>
</evidence>
<evidence type="ECO:0000313" key="2">
    <source>
        <dbReference type="EMBL" id="TCO42709.1"/>
    </source>
</evidence>
<dbReference type="OrthoDB" id="5951700at2"/>
<proteinExistence type="predicted"/>
<comment type="caution">
    <text evidence="2">The sequence shown here is derived from an EMBL/GenBank/DDBJ whole genome shotgun (WGS) entry which is preliminary data.</text>
</comment>
<organism evidence="2 3">
    <name type="scientific">Dokdonella fugitiva</name>
    <dbReference type="NCBI Taxonomy" id="328517"/>
    <lineage>
        <taxon>Bacteria</taxon>
        <taxon>Pseudomonadati</taxon>
        <taxon>Pseudomonadota</taxon>
        <taxon>Gammaproteobacteria</taxon>
        <taxon>Lysobacterales</taxon>
        <taxon>Rhodanobacteraceae</taxon>
        <taxon>Dokdonella</taxon>
    </lineage>
</organism>
<name>A0A4R2IFV3_9GAMM</name>